<keyword evidence="7" id="KW-1185">Reference proteome</keyword>
<proteinExistence type="predicted"/>
<comment type="caution">
    <text evidence="6">The sequence shown here is derived from an EMBL/GenBank/DDBJ whole genome shotgun (WGS) entry which is preliminary data.</text>
</comment>
<dbReference type="PROSITE" id="PS50102">
    <property type="entry name" value="RRM"/>
    <property type="match status" value="3"/>
</dbReference>
<dbReference type="SUPFAM" id="SSF54928">
    <property type="entry name" value="RNA-binding domain, RBD"/>
    <property type="match status" value="3"/>
</dbReference>
<evidence type="ECO:0000256" key="1">
    <source>
        <dbReference type="ARBA" id="ARBA00022553"/>
    </source>
</evidence>
<feature type="domain" description="RRM" evidence="5">
    <location>
        <begin position="409"/>
        <end position="483"/>
    </location>
</feature>
<dbReference type="InterPro" id="IPR021790">
    <property type="entry name" value="PTBP1-like_RRM2"/>
</dbReference>
<evidence type="ECO:0000256" key="2">
    <source>
        <dbReference type="ARBA" id="ARBA00022737"/>
    </source>
</evidence>
<feature type="domain" description="RRM" evidence="5">
    <location>
        <begin position="225"/>
        <end position="301"/>
    </location>
</feature>
<dbReference type="CDD" id="cd12421">
    <property type="entry name" value="RRM1_PTBP1_hnRNPL_like"/>
    <property type="match status" value="1"/>
</dbReference>
<dbReference type="SMART" id="SM00360">
    <property type="entry name" value="RRM"/>
    <property type="match status" value="4"/>
</dbReference>
<evidence type="ECO:0000256" key="4">
    <source>
        <dbReference type="PROSITE-ProRule" id="PRU00176"/>
    </source>
</evidence>
<organism evidence="6 7">
    <name type="scientific">Necator americanus</name>
    <name type="common">Human hookworm</name>
    <dbReference type="NCBI Taxonomy" id="51031"/>
    <lineage>
        <taxon>Eukaryota</taxon>
        <taxon>Metazoa</taxon>
        <taxon>Ecdysozoa</taxon>
        <taxon>Nematoda</taxon>
        <taxon>Chromadorea</taxon>
        <taxon>Rhabditida</taxon>
        <taxon>Rhabditina</taxon>
        <taxon>Rhabditomorpha</taxon>
        <taxon>Strongyloidea</taxon>
        <taxon>Ancylostomatidae</taxon>
        <taxon>Bunostominae</taxon>
        <taxon>Necator</taxon>
    </lineage>
</organism>
<dbReference type="CDD" id="cd12425">
    <property type="entry name" value="RRM4_PTBP1_like"/>
    <property type="match status" value="1"/>
</dbReference>
<dbReference type="InterPro" id="IPR035979">
    <property type="entry name" value="RBD_domain_sf"/>
</dbReference>
<feature type="domain" description="RRM" evidence="5">
    <location>
        <begin position="107"/>
        <end position="181"/>
    </location>
</feature>
<dbReference type="CDD" id="cd12693">
    <property type="entry name" value="RRM2_PTBP1_like"/>
    <property type="match status" value="1"/>
</dbReference>
<dbReference type="Pfam" id="PF00076">
    <property type="entry name" value="RRM_1"/>
    <property type="match status" value="1"/>
</dbReference>
<evidence type="ECO:0000313" key="7">
    <source>
        <dbReference type="Proteomes" id="UP001303046"/>
    </source>
</evidence>
<dbReference type="InterPro" id="IPR006536">
    <property type="entry name" value="HnRNP-L/PTB"/>
</dbReference>
<dbReference type="EMBL" id="JAVFWL010000002">
    <property type="protein sequence ID" value="KAK6732289.1"/>
    <property type="molecule type" value="Genomic_DNA"/>
</dbReference>
<dbReference type="CDD" id="cd12423">
    <property type="entry name" value="RRM3_PTBP1_like"/>
    <property type="match status" value="1"/>
</dbReference>
<dbReference type="Pfam" id="PF22976">
    <property type="entry name" value="RRM_10"/>
    <property type="match status" value="1"/>
</dbReference>
<reference evidence="6 7" key="1">
    <citation type="submission" date="2023-08" db="EMBL/GenBank/DDBJ databases">
        <title>A Necator americanus chromosomal reference genome.</title>
        <authorList>
            <person name="Ilik V."/>
            <person name="Petrzelkova K.J."/>
            <person name="Pardy F."/>
            <person name="Fuh T."/>
            <person name="Niatou-Singa F.S."/>
            <person name="Gouil Q."/>
            <person name="Baker L."/>
            <person name="Ritchie M.E."/>
            <person name="Jex A.R."/>
            <person name="Gazzola D."/>
            <person name="Li H."/>
            <person name="Toshio Fujiwara R."/>
            <person name="Zhan B."/>
            <person name="Aroian R.V."/>
            <person name="Pafco B."/>
            <person name="Schwarz E.M."/>
        </authorList>
    </citation>
    <scope>NUCLEOTIDE SEQUENCE [LARGE SCALE GENOMIC DNA]</scope>
    <source>
        <strain evidence="6 7">Aroian</strain>
        <tissue evidence="6">Whole animal</tissue>
    </source>
</reference>
<keyword evidence="2" id="KW-0677">Repeat</keyword>
<sequence>MISVYEMAAIVRPDVFVPSTYYRTLTGLKRGPDELLSSIHGTILAPVMTVDSEAKKAKLDPTALYTQYISQMNGLTTAQLLAGQPLAQIAAPTAHCTATSSSTPRSRVVHIRNIPPDMVDVELIQLCVPYGPLSNYMMLKGKSQAFVEYEDEHSAVGFVTSMNAVPIQIRGRTIFAQYSTHQELRLDKNRSAQDTGADGLPISNGSSISTLDISGGTQQAPNSVLRVIIENMIYPVTLDVLHTLFSRYGKVLRIITFNKNNTFQALVQISEANAAQLAKQNLENQNVYNGCCTLRIDYSKLSTLNVKYNNDKSRDYTNPNLPSGEISLEQQLGLGIPGLQSLLPTASPYSFAFGANPATTFIPPTLGADATALSQYLPSLGALGGTVGGLTPSSLTSLRFPVNILSITSVVLVSNLDENKVSPDALFTLFGVYGDVVRVKILYNKKDNALIQYSEPQQAQLAMQHLDKIRWHDRVIRVAPSKHNNVQLPKEGQPDAGLTRDYSHSPLHRFKKPGSKNYMNIYPPSCTLHLSNIPPNISEEALTEAFEQNGFQVKAFKFFPKDHKMALCQLEDVETAINALIAMHNHKLAENAHLRSSAGNLQTRNLSFSQGYIKCCDTLHLYVCLCVIAPTSRLNV</sequence>
<dbReference type="Pfam" id="PF11835">
    <property type="entry name" value="RRM_8"/>
    <property type="match status" value="1"/>
</dbReference>
<accession>A0ABR1C155</accession>
<evidence type="ECO:0000313" key="6">
    <source>
        <dbReference type="EMBL" id="KAK6732289.1"/>
    </source>
</evidence>
<dbReference type="InterPro" id="IPR055204">
    <property type="entry name" value="HNRNPL_RRM"/>
</dbReference>
<keyword evidence="1" id="KW-0597">Phosphoprotein</keyword>
<keyword evidence="3 4" id="KW-0694">RNA-binding</keyword>
<gene>
    <name evidence="6" type="primary">Necator_chrII.g4381</name>
    <name evidence="6" type="ORF">RB195_016589</name>
</gene>
<dbReference type="InterPro" id="IPR012677">
    <property type="entry name" value="Nucleotide-bd_a/b_plait_sf"/>
</dbReference>
<dbReference type="NCBIfam" id="TIGR01649">
    <property type="entry name" value="hnRNP-L_PTB"/>
    <property type="match status" value="1"/>
</dbReference>
<dbReference type="Gene3D" id="3.30.70.330">
    <property type="match status" value="4"/>
</dbReference>
<name>A0ABR1C155_NECAM</name>
<protein>
    <recommendedName>
        <fullName evidence="5">RRM domain-containing protein</fullName>
    </recommendedName>
</protein>
<evidence type="ECO:0000259" key="5">
    <source>
        <dbReference type="PROSITE" id="PS50102"/>
    </source>
</evidence>
<dbReference type="Pfam" id="PF13893">
    <property type="entry name" value="RRM_5"/>
    <property type="match status" value="1"/>
</dbReference>
<dbReference type="Proteomes" id="UP001303046">
    <property type="component" value="Unassembled WGS sequence"/>
</dbReference>
<evidence type="ECO:0000256" key="3">
    <source>
        <dbReference type="ARBA" id="ARBA00022884"/>
    </source>
</evidence>
<dbReference type="PANTHER" id="PTHR15592">
    <property type="entry name" value="MATRIN 3/NUCLEAR PROTEIN 220-RELATED"/>
    <property type="match status" value="1"/>
</dbReference>
<dbReference type="InterPro" id="IPR000504">
    <property type="entry name" value="RRM_dom"/>
</dbReference>